<feature type="region of interest" description="Disordered" evidence="8">
    <location>
        <begin position="85"/>
        <end position="180"/>
    </location>
</feature>
<evidence type="ECO:0000259" key="9">
    <source>
        <dbReference type="PROSITE" id="PS50157"/>
    </source>
</evidence>
<evidence type="ECO:0000256" key="2">
    <source>
        <dbReference type="ARBA" id="ARBA00022723"/>
    </source>
</evidence>
<dbReference type="FunFam" id="3.30.160.60:FF:000065">
    <property type="entry name" value="B-cell CLL/lymphoma 6, member B"/>
    <property type="match status" value="1"/>
</dbReference>
<organism evidence="10 11">
    <name type="scientific">Fasciola hepatica</name>
    <name type="common">Liver fluke</name>
    <dbReference type="NCBI Taxonomy" id="6192"/>
    <lineage>
        <taxon>Eukaryota</taxon>
        <taxon>Metazoa</taxon>
        <taxon>Spiralia</taxon>
        <taxon>Lophotrochozoa</taxon>
        <taxon>Platyhelminthes</taxon>
        <taxon>Trematoda</taxon>
        <taxon>Digenea</taxon>
        <taxon>Plagiorchiida</taxon>
        <taxon>Echinostomata</taxon>
        <taxon>Echinostomatoidea</taxon>
        <taxon>Fasciolidae</taxon>
        <taxon>Fasciola</taxon>
    </lineage>
</organism>
<keyword evidence="3" id="KW-0677">Repeat</keyword>
<dbReference type="Proteomes" id="UP000230066">
    <property type="component" value="Unassembled WGS sequence"/>
</dbReference>
<dbReference type="FunFam" id="3.30.160.60:FF:000446">
    <property type="entry name" value="Zinc finger protein"/>
    <property type="match status" value="1"/>
</dbReference>
<feature type="compositionally biased region" description="Basic residues" evidence="8">
    <location>
        <begin position="126"/>
        <end position="135"/>
    </location>
</feature>
<feature type="domain" description="C2H2-type" evidence="9">
    <location>
        <begin position="327"/>
        <end position="355"/>
    </location>
</feature>
<dbReference type="PROSITE" id="PS50157">
    <property type="entry name" value="ZINC_FINGER_C2H2_2"/>
    <property type="match status" value="5"/>
</dbReference>
<dbReference type="InterPro" id="IPR036236">
    <property type="entry name" value="Znf_C2H2_sf"/>
</dbReference>
<dbReference type="Pfam" id="PF00096">
    <property type="entry name" value="zf-C2H2"/>
    <property type="match status" value="2"/>
</dbReference>
<protein>
    <submittedName>
        <fullName evidence="10">Zinc finger protein</fullName>
    </submittedName>
</protein>
<dbReference type="GO" id="GO:0008270">
    <property type="term" value="F:zinc ion binding"/>
    <property type="evidence" value="ECO:0007669"/>
    <property type="project" value="UniProtKB-KW"/>
</dbReference>
<evidence type="ECO:0000256" key="6">
    <source>
        <dbReference type="ARBA" id="ARBA00023242"/>
    </source>
</evidence>
<dbReference type="PROSITE" id="PS00028">
    <property type="entry name" value="ZINC_FINGER_C2H2_1"/>
    <property type="match status" value="5"/>
</dbReference>
<feature type="compositionally biased region" description="Low complexity" evidence="8">
    <location>
        <begin position="14"/>
        <end position="25"/>
    </location>
</feature>
<sequence length="407" mass="45726">MILDHPRAESPQLSSVTVNSSHTVSPISPSESSRKHLSLIATPDSFSKPIESTAVLKLTDDELVLKPSEIEKPLLNITIPEVKPHTRTNSRTTRLLDSAFDRTRNDLEGGESASPSSLNQIQSDFKRRRCRRKVPVSHARDETKITGKKSRSSRPSDSAVGGTRKDINADEPDAPSSPNRVRLDFERRRYRRKVPIPSARDETTISELLPFKCDICGKRLERAQTLVSHKRAVHEGYRPFSCDLCHAKFTQKVHLKAHVDAVHSGLRPYGCKQCLRRFPTLSGAKMHRCEKRKSRPKYGCGLCAGRFREGVDLREHRLTVHAGEKSFDCTVCGTPFRTESELNDHRTRTHERRKPHACDLCGKSFTHIGALVKHKSAVHEGKRPFECDTCGSAFSISAFEAAQEYCS</sequence>
<evidence type="ECO:0000256" key="7">
    <source>
        <dbReference type="PROSITE-ProRule" id="PRU00042"/>
    </source>
</evidence>
<accession>A0A4E0R9L1</accession>
<evidence type="ECO:0000256" key="4">
    <source>
        <dbReference type="ARBA" id="ARBA00022771"/>
    </source>
</evidence>
<evidence type="ECO:0000256" key="3">
    <source>
        <dbReference type="ARBA" id="ARBA00022737"/>
    </source>
</evidence>
<evidence type="ECO:0000313" key="11">
    <source>
        <dbReference type="Proteomes" id="UP000230066"/>
    </source>
</evidence>
<evidence type="ECO:0000256" key="1">
    <source>
        <dbReference type="ARBA" id="ARBA00004123"/>
    </source>
</evidence>
<proteinExistence type="predicted"/>
<comment type="caution">
    <text evidence="10">The sequence shown here is derived from an EMBL/GenBank/DDBJ whole genome shotgun (WGS) entry which is preliminary data.</text>
</comment>
<feature type="domain" description="C2H2-type" evidence="9">
    <location>
        <begin position="240"/>
        <end position="268"/>
    </location>
</feature>
<evidence type="ECO:0000256" key="8">
    <source>
        <dbReference type="SAM" id="MobiDB-lite"/>
    </source>
</evidence>
<dbReference type="PANTHER" id="PTHR16515:SF49">
    <property type="entry name" value="GASTRULA ZINC FINGER PROTEIN XLCGF49.1-LIKE-RELATED"/>
    <property type="match status" value="1"/>
</dbReference>
<reference evidence="10" key="1">
    <citation type="submission" date="2019-03" db="EMBL/GenBank/DDBJ databases">
        <title>Improved annotation for the trematode Fasciola hepatica.</title>
        <authorList>
            <person name="Choi Y.-J."/>
            <person name="Martin J."/>
            <person name="Mitreva M."/>
        </authorList>
    </citation>
    <scope>NUCLEOTIDE SEQUENCE [LARGE SCALE GENOMIC DNA]</scope>
</reference>
<keyword evidence="2" id="KW-0479">Metal-binding</keyword>
<keyword evidence="6" id="KW-0539">Nucleus</keyword>
<feature type="domain" description="C2H2-type" evidence="9">
    <location>
        <begin position="211"/>
        <end position="239"/>
    </location>
</feature>
<dbReference type="Gene3D" id="3.30.160.60">
    <property type="entry name" value="Classic Zinc Finger"/>
    <property type="match status" value="5"/>
</dbReference>
<dbReference type="GO" id="GO:0010468">
    <property type="term" value="P:regulation of gene expression"/>
    <property type="evidence" value="ECO:0007669"/>
    <property type="project" value="TreeGrafter"/>
</dbReference>
<evidence type="ECO:0000313" key="10">
    <source>
        <dbReference type="EMBL" id="THD25289.1"/>
    </source>
</evidence>
<feature type="domain" description="C2H2-type" evidence="9">
    <location>
        <begin position="298"/>
        <end position="326"/>
    </location>
</feature>
<dbReference type="GO" id="GO:0005634">
    <property type="term" value="C:nucleus"/>
    <property type="evidence" value="ECO:0007669"/>
    <property type="project" value="UniProtKB-SubCell"/>
</dbReference>
<dbReference type="AlphaFoldDB" id="A0A4E0R9L1"/>
<dbReference type="SMART" id="SM00355">
    <property type="entry name" value="ZnF_C2H2"/>
    <property type="match status" value="5"/>
</dbReference>
<name>A0A4E0R9L1_FASHE</name>
<dbReference type="FunFam" id="3.30.160.60:FF:000100">
    <property type="entry name" value="Zinc finger 45-like"/>
    <property type="match status" value="1"/>
</dbReference>
<feature type="region of interest" description="Disordered" evidence="8">
    <location>
        <begin position="1"/>
        <end position="35"/>
    </location>
</feature>
<dbReference type="EMBL" id="JXXN02001206">
    <property type="protein sequence ID" value="THD25289.1"/>
    <property type="molecule type" value="Genomic_DNA"/>
</dbReference>
<dbReference type="PANTHER" id="PTHR16515">
    <property type="entry name" value="PR DOMAIN ZINC FINGER PROTEIN"/>
    <property type="match status" value="1"/>
</dbReference>
<keyword evidence="11" id="KW-1185">Reference proteome</keyword>
<keyword evidence="5" id="KW-0862">Zinc</keyword>
<dbReference type="InterPro" id="IPR013087">
    <property type="entry name" value="Znf_C2H2_type"/>
</dbReference>
<dbReference type="SUPFAM" id="SSF57667">
    <property type="entry name" value="beta-beta-alpha zinc fingers"/>
    <property type="match status" value="3"/>
</dbReference>
<feature type="domain" description="C2H2-type" evidence="9">
    <location>
        <begin position="356"/>
        <end position="384"/>
    </location>
</feature>
<dbReference type="InterPro" id="IPR050331">
    <property type="entry name" value="Zinc_finger"/>
</dbReference>
<dbReference type="Pfam" id="PF13912">
    <property type="entry name" value="zf-C2H2_6"/>
    <property type="match status" value="2"/>
</dbReference>
<comment type="subcellular location">
    <subcellularLocation>
        <location evidence="1">Nucleus</location>
    </subcellularLocation>
</comment>
<keyword evidence="4 7" id="KW-0863">Zinc-finger</keyword>
<gene>
    <name evidence="10" type="ORF">D915_003608</name>
</gene>
<evidence type="ECO:0000256" key="5">
    <source>
        <dbReference type="ARBA" id="ARBA00022833"/>
    </source>
</evidence>
<feature type="compositionally biased region" description="Polar residues" evidence="8">
    <location>
        <begin position="113"/>
        <end position="123"/>
    </location>
</feature>